<dbReference type="HOGENOM" id="CLU_007251_4_0_6"/>
<dbReference type="Pfam" id="PF13371">
    <property type="entry name" value="TPR_9"/>
    <property type="match status" value="1"/>
</dbReference>
<evidence type="ECO:0000256" key="3">
    <source>
        <dbReference type="PROSITE-ProRule" id="PRU00339"/>
    </source>
</evidence>
<proteinExistence type="predicted"/>
<dbReference type="Pfam" id="PF14559">
    <property type="entry name" value="TPR_19"/>
    <property type="match status" value="1"/>
</dbReference>
<keyword evidence="8" id="KW-1185">Reference proteome</keyword>
<gene>
    <name evidence="6" type="ORF">MBSD_0091</name>
    <name evidence="7" type="ORF">MBSD_n2015</name>
</gene>
<feature type="repeat" description="TPR" evidence="3">
    <location>
        <begin position="536"/>
        <end position="569"/>
    </location>
</feature>
<dbReference type="InterPro" id="IPR019734">
    <property type="entry name" value="TPR_rpt"/>
</dbReference>
<feature type="repeat" description="TPR" evidence="3">
    <location>
        <begin position="400"/>
        <end position="433"/>
    </location>
</feature>
<organism evidence="7">
    <name type="scientific">Mizugakiibacter sediminis</name>
    <dbReference type="NCBI Taxonomy" id="1475481"/>
    <lineage>
        <taxon>Bacteria</taxon>
        <taxon>Pseudomonadati</taxon>
        <taxon>Pseudomonadota</taxon>
        <taxon>Gammaproteobacteria</taxon>
        <taxon>Lysobacterales</taxon>
        <taxon>Rhodanobacteraceae</taxon>
        <taxon>Mizugakiibacter</taxon>
    </lineage>
</organism>
<evidence type="ECO:0000256" key="2">
    <source>
        <dbReference type="ARBA" id="ARBA00022803"/>
    </source>
</evidence>
<dbReference type="EMBL" id="DF970228">
    <property type="protein sequence ID" value="GAP66700.1"/>
    <property type="molecule type" value="Genomic_DNA"/>
</dbReference>
<dbReference type="InterPro" id="IPR011990">
    <property type="entry name" value="TPR-like_helical_dom_sf"/>
</dbReference>
<dbReference type="EMBL" id="DF952378">
    <property type="protein sequence ID" value="GAN43587.1"/>
    <property type="molecule type" value="Genomic_DNA"/>
</dbReference>
<feature type="repeat" description="TPR" evidence="3">
    <location>
        <begin position="434"/>
        <end position="467"/>
    </location>
</feature>
<evidence type="ECO:0000256" key="5">
    <source>
        <dbReference type="SAM" id="SignalP"/>
    </source>
</evidence>
<dbReference type="Pfam" id="PF13432">
    <property type="entry name" value="TPR_16"/>
    <property type="match status" value="1"/>
</dbReference>
<reference evidence="6" key="1">
    <citation type="submission" date="2015-03" db="EMBL/GenBank/DDBJ databases">
        <title>Draft genome sequence of Mizugakiibacter sediminis skMP5.</title>
        <authorList>
            <person name="Watanabe T."/>
            <person name="Kojima H."/>
            <person name="Fukui M."/>
        </authorList>
    </citation>
    <scope>NUCLEOTIDE SEQUENCE</scope>
    <source>
        <strain evidence="6">SkMP5</strain>
    </source>
</reference>
<feature type="chain" id="PRO_5007415064" description="Tetratricopeptide repeat protein" evidence="5">
    <location>
        <begin position="27"/>
        <end position="581"/>
    </location>
</feature>
<evidence type="ECO:0000256" key="4">
    <source>
        <dbReference type="SAM" id="Coils"/>
    </source>
</evidence>
<feature type="signal peptide" evidence="5">
    <location>
        <begin position="1"/>
        <end position="26"/>
    </location>
</feature>
<feature type="coiled-coil region" evidence="4">
    <location>
        <begin position="130"/>
        <end position="157"/>
    </location>
</feature>
<dbReference type="AlphaFoldDB" id="A0A0K8QP84"/>
<dbReference type="RefSeq" id="WP_237071791.1">
    <property type="nucleotide sequence ID" value="NZ_DF970228.1"/>
</dbReference>
<evidence type="ECO:0008006" key="9">
    <source>
        <dbReference type="Google" id="ProtNLM"/>
    </source>
</evidence>
<keyword evidence="4" id="KW-0175">Coiled coil</keyword>
<dbReference type="PANTHER" id="PTHR45586:SF1">
    <property type="entry name" value="LIPOPOLYSACCHARIDE ASSEMBLY PROTEIN B"/>
    <property type="match status" value="1"/>
</dbReference>
<name>A0A0K8QP84_9GAMM</name>
<dbReference type="PROSITE" id="PS51257">
    <property type="entry name" value="PROKAR_LIPOPROTEIN"/>
    <property type="match status" value="1"/>
</dbReference>
<keyword evidence="5" id="KW-0732">Signal</keyword>
<sequence>MRSRRRNIKQLRQFAAGAALTLAVLAGCAQLPRRPSSAQAPAAAQPLATLQVPATPADRDLAAQLMAGEFALAGNHLKEAAQAYARAAALSRDPRVAERAVGLAIAVNDADLANRGLARWTALGADAAGLAQARAQLAINQGNREEAERQLRALTATGQDGWRAFGRVLNGARDTAMAGALLEAVATPERLSPKDENLWVAMSELGEKLGRHAYAQRIADAALQRFGGAASYAWAAQLKLQAGDKAGARALWGKALAKSPKDARLRLGYASLLGELGENAEAARVLAAGPQDATTYAARAAFAARADDKPALTRLYGELKKAPPDVRDSSRYLLGQIAELIGRDAEALKWYEQVPPDDEHAFDAAQRSAVLLDKAGRSDDAHALARELQQDYAGDPARQRQAYALDAELYARADANDQAAEVYTRALALFPDDTDLLYGRALAYAEGGRTAAAVRDLRRVLELKPGDVDAMNALGYTLADSNQRLDEAEALLKQALAKKPDEPALIDSWGWLQYRLGHLDQAAQYLARAWGARKDPEVGAHYGEVLWMRGEKGAARKVFDEAHRLDPKNRALNATLQRLRP</sequence>
<dbReference type="Gene3D" id="1.25.40.10">
    <property type="entry name" value="Tetratricopeptide repeat domain"/>
    <property type="match status" value="2"/>
</dbReference>
<keyword evidence="2 3" id="KW-0802">TPR repeat</keyword>
<accession>A0A0K8QP84</accession>
<dbReference type="Proteomes" id="UP000253740">
    <property type="component" value="Unassembled WGS sequence"/>
</dbReference>
<dbReference type="PANTHER" id="PTHR45586">
    <property type="entry name" value="TPR REPEAT-CONTAINING PROTEIN PA4667"/>
    <property type="match status" value="1"/>
</dbReference>
<dbReference type="SMART" id="SM00028">
    <property type="entry name" value="TPR"/>
    <property type="match status" value="5"/>
</dbReference>
<evidence type="ECO:0000313" key="8">
    <source>
        <dbReference type="Proteomes" id="UP000253740"/>
    </source>
</evidence>
<evidence type="ECO:0000256" key="1">
    <source>
        <dbReference type="ARBA" id="ARBA00022737"/>
    </source>
</evidence>
<dbReference type="PROSITE" id="PS50005">
    <property type="entry name" value="TPR"/>
    <property type="match status" value="3"/>
</dbReference>
<keyword evidence="1" id="KW-0677">Repeat</keyword>
<dbReference type="STRING" id="1475481.GCA_000953855_02057"/>
<reference evidence="7" key="2">
    <citation type="submission" date="2015-08" db="EMBL/GenBank/DDBJ databases">
        <title>Complete DNA Sequence of Pseudomonas syringae pv. actinidiae, the Causal Agent of Kiwifruit Canker Disease.</title>
        <authorList>
            <person name="Rikkerink E.H.A."/>
            <person name="Fineran P.C."/>
        </authorList>
    </citation>
    <scope>NUCLEOTIDE SEQUENCE</scope>
    <source>
        <strain evidence="7">SkMP5</strain>
    </source>
</reference>
<evidence type="ECO:0000313" key="6">
    <source>
        <dbReference type="EMBL" id="GAN43587.1"/>
    </source>
</evidence>
<dbReference type="InterPro" id="IPR051012">
    <property type="entry name" value="CellSynth/LPSAsmb/PSIAsmb"/>
</dbReference>
<dbReference type="SUPFAM" id="SSF48452">
    <property type="entry name" value="TPR-like"/>
    <property type="match status" value="2"/>
</dbReference>
<protein>
    <recommendedName>
        <fullName evidence="9">Tetratricopeptide repeat protein</fullName>
    </recommendedName>
</protein>
<evidence type="ECO:0000313" key="7">
    <source>
        <dbReference type="EMBL" id="GAP66700.1"/>
    </source>
</evidence>